<evidence type="ECO:0000256" key="1">
    <source>
        <dbReference type="ARBA" id="ARBA00004609"/>
    </source>
</evidence>
<evidence type="ECO:0000313" key="13">
    <source>
        <dbReference type="Proteomes" id="UP000436088"/>
    </source>
</evidence>
<evidence type="ECO:0000256" key="7">
    <source>
        <dbReference type="ARBA" id="ARBA00023180"/>
    </source>
</evidence>
<reference evidence="12" key="1">
    <citation type="submission" date="2019-09" db="EMBL/GenBank/DDBJ databases">
        <title>Draft genome information of white flower Hibiscus syriacus.</title>
        <authorList>
            <person name="Kim Y.-M."/>
        </authorList>
    </citation>
    <scope>NUCLEOTIDE SEQUENCE [LARGE SCALE GENOMIC DNA]</scope>
    <source>
        <strain evidence="12">YM2019G1</strain>
    </source>
</reference>
<keyword evidence="13" id="KW-1185">Reference proteome</keyword>
<keyword evidence="5 10" id="KW-0732">Signal</keyword>
<sequence>MAEKYLVLFLVVGMLCAGATAKSGCTNVLIGLSPCLNYITGASSTPSQQCCAQLAIVVRSSPQCLCQVLNGGGSSLGITINQTRALALPDSCNIRTQPISSCNAASPPPADSPVGSPESGSITPTGDGSESVPSAREDGSSDGSTARLSLSLFVFLLLTTSYSSIFLSQ</sequence>
<evidence type="ECO:0000259" key="11">
    <source>
        <dbReference type="SMART" id="SM00499"/>
    </source>
</evidence>
<feature type="chain" id="PRO_5025489522" evidence="10">
    <location>
        <begin position="22"/>
        <end position="169"/>
    </location>
</feature>
<feature type="domain" description="Bifunctional inhibitor/plant lipid transfer protein/seed storage helical" evidence="11">
    <location>
        <begin position="25"/>
        <end position="102"/>
    </location>
</feature>
<comment type="subcellular location">
    <subcellularLocation>
        <location evidence="1">Cell membrane</location>
        <topology evidence="1">Lipid-anchor</topology>
        <topology evidence="1">GPI-anchor</topology>
    </subcellularLocation>
</comment>
<dbReference type="InterPro" id="IPR043325">
    <property type="entry name" value="LTSS"/>
</dbReference>
<dbReference type="Proteomes" id="UP000436088">
    <property type="component" value="Unassembled WGS sequence"/>
</dbReference>
<feature type="signal peptide" evidence="10">
    <location>
        <begin position="1"/>
        <end position="21"/>
    </location>
</feature>
<dbReference type="EMBL" id="VEPZ02001005">
    <property type="protein sequence ID" value="KAE8702879.1"/>
    <property type="molecule type" value="Genomic_DNA"/>
</dbReference>
<evidence type="ECO:0000313" key="12">
    <source>
        <dbReference type="EMBL" id="KAE8702879.1"/>
    </source>
</evidence>
<comment type="similarity">
    <text evidence="2">Belongs to the plant LTP family.</text>
</comment>
<evidence type="ECO:0000256" key="10">
    <source>
        <dbReference type="SAM" id="SignalP"/>
    </source>
</evidence>
<evidence type="ECO:0000256" key="8">
    <source>
        <dbReference type="ARBA" id="ARBA00023288"/>
    </source>
</evidence>
<feature type="compositionally biased region" description="Polar residues" evidence="9">
    <location>
        <begin position="118"/>
        <end position="132"/>
    </location>
</feature>
<gene>
    <name evidence="12" type="ORF">F3Y22_tig00110480pilonHSYRG00049</name>
</gene>
<dbReference type="FunFam" id="1.10.110.10:FF:000001">
    <property type="entry name" value="Bifunctional inhibitor/lipid-transfer protein/seed storage 2S albumin superfamily protein"/>
    <property type="match status" value="1"/>
</dbReference>
<name>A0A6A3AJ15_HIBSY</name>
<evidence type="ECO:0000256" key="5">
    <source>
        <dbReference type="ARBA" id="ARBA00022729"/>
    </source>
</evidence>
<keyword evidence="8" id="KW-0449">Lipoprotein</keyword>
<evidence type="ECO:0000256" key="3">
    <source>
        <dbReference type="ARBA" id="ARBA00022475"/>
    </source>
</evidence>
<dbReference type="AlphaFoldDB" id="A0A6A3AJ15"/>
<dbReference type="SUPFAM" id="SSF47699">
    <property type="entry name" value="Bifunctional inhibitor/lipid-transfer protein/seed storage 2S albumin"/>
    <property type="match status" value="1"/>
</dbReference>
<dbReference type="GO" id="GO:0098552">
    <property type="term" value="C:side of membrane"/>
    <property type="evidence" value="ECO:0007669"/>
    <property type="project" value="UniProtKB-KW"/>
</dbReference>
<dbReference type="SMART" id="SM00499">
    <property type="entry name" value="AAI"/>
    <property type="match status" value="1"/>
</dbReference>
<dbReference type="Gene3D" id="1.10.110.10">
    <property type="entry name" value="Plant lipid-transfer and hydrophobic proteins"/>
    <property type="match status" value="1"/>
</dbReference>
<dbReference type="Pfam" id="PF14368">
    <property type="entry name" value="LTP_2"/>
    <property type="match status" value="1"/>
</dbReference>
<dbReference type="GO" id="GO:0005886">
    <property type="term" value="C:plasma membrane"/>
    <property type="evidence" value="ECO:0007669"/>
    <property type="project" value="UniProtKB-SubCell"/>
</dbReference>
<keyword evidence="6" id="KW-1015">Disulfide bond</keyword>
<dbReference type="InterPro" id="IPR016140">
    <property type="entry name" value="Bifunc_inhib/LTP/seed_store"/>
</dbReference>
<evidence type="ECO:0000256" key="9">
    <source>
        <dbReference type="SAM" id="MobiDB-lite"/>
    </source>
</evidence>
<dbReference type="PANTHER" id="PTHR33044">
    <property type="entry name" value="BIFUNCTIONAL INHIBITOR/LIPID-TRANSFER PROTEIN/SEED STORAGE 2S ALBUMIN SUPERFAMILY PROTEIN-RELATED"/>
    <property type="match status" value="1"/>
</dbReference>
<evidence type="ECO:0000256" key="4">
    <source>
        <dbReference type="ARBA" id="ARBA00022622"/>
    </source>
</evidence>
<proteinExistence type="inferred from homology"/>
<accession>A0A6A3AJ15</accession>
<evidence type="ECO:0000256" key="2">
    <source>
        <dbReference type="ARBA" id="ARBA00009748"/>
    </source>
</evidence>
<feature type="region of interest" description="Disordered" evidence="9">
    <location>
        <begin position="103"/>
        <end position="144"/>
    </location>
</feature>
<evidence type="ECO:0000256" key="6">
    <source>
        <dbReference type="ARBA" id="ARBA00023157"/>
    </source>
</evidence>
<organism evidence="12 13">
    <name type="scientific">Hibiscus syriacus</name>
    <name type="common">Rose of Sharon</name>
    <dbReference type="NCBI Taxonomy" id="106335"/>
    <lineage>
        <taxon>Eukaryota</taxon>
        <taxon>Viridiplantae</taxon>
        <taxon>Streptophyta</taxon>
        <taxon>Embryophyta</taxon>
        <taxon>Tracheophyta</taxon>
        <taxon>Spermatophyta</taxon>
        <taxon>Magnoliopsida</taxon>
        <taxon>eudicotyledons</taxon>
        <taxon>Gunneridae</taxon>
        <taxon>Pentapetalae</taxon>
        <taxon>rosids</taxon>
        <taxon>malvids</taxon>
        <taxon>Malvales</taxon>
        <taxon>Malvaceae</taxon>
        <taxon>Malvoideae</taxon>
        <taxon>Hibiscus</taxon>
    </lineage>
</organism>
<comment type="caution">
    <text evidence="12">The sequence shown here is derived from an EMBL/GenBank/DDBJ whole genome shotgun (WGS) entry which is preliminary data.</text>
</comment>
<keyword evidence="3" id="KW-1003">Cell membrane</keyword>
<protein>
    <submittedName>
        <fullName evidence="12">Parafibromin-like</fullName>
    </submittedName>
</protein>
<dbReference type="InterPro" id="IPR036312">
    <property type="entry name" value="Bifun_inhib/LTP/seed_sf"/>
</dbReference>
<keyword evidence="7" id="KW-0325">Glycoprotein</keyword>
<keyword evidence="4" id="KW-0336">GPI-anchor</keyword>
<dbReference type="CDD" id="cd00010">
    <property type="entry name" value="AAI_LTSS"/>
    <property type="match status" value="1"/>
</dbReference>
<keyword evidence="4" id="KW-0472">Membrane</keyword>